<keyword evidence="2 7" id="KW-0378">Hydrolase</keyword>
<dbReference type="InterPro" id="IPR045028">
    <property type="entry name" value="DinG/Rad3-like"/>
</dbReference>
<reference evidence="7 8" key="1">
    <citation type="submission" date="2023-11" db="EMBL/GenBank/DDBJ databases">
        <title>Draft genome of Azohydromonas lata strain H1 (DSM1123), a polyhydroxyalkanoate producer.</title>
        <authorList>
            <person name="Traversa D."/>
            <person name="D'Addabbo P."/>
            <person name="Pazzani C."/>
            <person name="Manzari C."/>
            <person name="Chiara M."/>
            <person name="Scrascia M."/>
        </authorList>
    </citation>
    <scope>NUCLEOTIDE SEQUENCE [LARGE SCALE GENOMIC DNA]</scope>
    <source>
        <strain evidence="7 8">H1</strain>
    </source>
</reference>
<keyword evidence="3" id="KW-0067">ATP-binding</keyword>
<evidence type="ECO:0000313" key="7">
    <source>
        <dbReference type="EMBL" id="MDZ5461635.1"/>
    </source>
</evidence>
<protein>
    <submittedName>
        <fullName evidence="7">ATP-dependent DNA helicase</fullName>
        <ecNumber evidence="7">3.6.4.12</ecNumber>
    </submittedName>
</protein>
<dbReference type="EMBL" id="JAXOJX010000132">
    <property type="protein sequence ID" value="MDZ5461635.1"/>
    <property type="molecule type" value="Genomic_DNA"/>
</dbReference>
<keyword evidence="1" id="KW-0547">Nucleotide-binding</keyword>
<dbReference type="Proteomes" id="UP001293718">
    <property type="component" value="Unassembled WGS sequence"/>
</dbReference>
<organism evidence="7 8">
    <name type="scientific">Azohydromonas lata</name>
    <dbReference type="NCBI Taxonomy" id="45677"/>
    <lineage>
        <taxon>Bacteria</taxon>
        <taxon>Pseudomonadati</taxon>
        <taxon>Pseudomonadota</taxon>
        <taxon>Betaproteobacteria</taxon>
        <taxon>Burkholderiales</taxon>
        <taxon>Sphaerotilaceae</taxon>
        <taxon>Azohydromonas</taxon>
    </lineage>
</organism>
<dbReference type="Gene3D" id="3.40.50.300">
    <property type="entry name" value="P-loop containing nucleotide triphosphate hydrolases"/>
    <property type="match status" value="2"/>
</dbReference>
<evidence type="ECO:0000259" key="6">
    <source>
        <dbReference type="PROSITE" id="PS51193"/>
    </source>
</evidence>
<feature type="region of interest" description="Disordered" evidence="5">
    <location>
        <begin position="674"/>
        <end position="697"/>
    </location>
</feature>
<dbReference type="Pfam" id="PF00270">
    <property type="entry name" value="DEAD"/>
    <property type="match status" value="1"/>
</dbReference>
<proteinExistence type="inferred from homology"/>
<dbReference type="GO" id="GO:0003678">
    <property type="term" value="F:DNA helicase activity"/>
    <property type="evidence" value="ECO:0007669"/>
    <property type="project" value="UniProtKB-EC"/>
</dbReference>
<dbReference type="PANTHER" id="PTHR11472:SF34">
    <property type="entry name" value="REGULATOR OF TELOMERE ELONGATION HELICASE 1"/>
    <property type="match status" value="1"/>
</dbReference>
<evidence type="ECO:0000256" key="5">
    <source>
        <dbReference type="SAM" id="MobiDB-lite"/>
    </source>
</evidence>
<dbReference type="RefSeq" id="WP_322468744.1">
    <property type="nucleotide sequence ID" value="NZ_JAXOJX010000132.1"/>
</dbReference>
<name>A0ABU5IRW2_9BURK</name>
<accession>A0ABU5IRW2</accession>
<dbReference type="InterPro" id="IPR006555">
    <property type="entry name" value="ATP-dep_Helicase_C"/>
</dbReference>
<evidence type="ECO:0000313" key="8">
    <source>
        <dbReference type="Proteomes" id="UP001293718"/>
    </source>
</evidence>
<dbReference type="PANTHER" id="PTHR11472">
    <property type="entry name" value="DNA REPAIR DEAD HELICASE RAD3/XP-D SUBFAMILY MEMBER"/>
    <property type="match status" value="1"/>
</dbReference>
<dbReference type="EC" id="3.6.4.12" evidence="7"/>
<keyword evidence="7" id="KW-0347">Helicase</keyword>
<evidence type="ECO:0000256" key="4">
    <source>
        <dbReference type="ARBA" id="ARBA00038058"/>
    </source>
</evidence>
<dbReference type="InterPro" id="IPR011545">
    <property type="entry name" value="DEAD/DEAH_box_helicase_dom"/>
</dbReference>
<feature type="domain" description="Helicase ATP-binding" evidence="6">
    <location>
        <begin position="37"/>
        <end position="311"/>
    </location>
</feature>
<dbReference type="PROSITE" id="PS51193">
    <property type="entry name" value="HELICASE_ATP_BIND_2"/>
    <property type="match status" value="1"/>
</dbReference>
<evidence type="ECO:0000256" key="1">
    <source>
        <dbReference type="ARBA" id="ARBA00022741"/>
    </source>
</evidence>
<dbReference type="Pfam" id="PF13307">
    <property type="entry name" value="Helicase_C_2"/>
    <property type="match status" value="1"/>
</dbReference>
<comment type="caution">
    <text evidence="7">The sequence shown here is derived from an EMBL/GenBank/DDBJ whole genome shotgun (WGS) entry which is preliminary data.</text>
</comment>
<evidence type="ECO:0000256" key="3">
    <source>
        <dbReference type="ARBA" id="ARBA00022840"/>
    </source>
</evidence>
<dbReference type="SMART" id="SM00491">
    <property type="entry name" value="HELICc2"/>
    <property type="match status" value="1"/>
</dbReference>
<comment type="similarity">
    <text evidence="4">Belongs to the helicase family. DinG subfamily.</text>
</comment>
<sequence length="697" mass="74051">MPTATPPDIPPADAAAHDAAGGALSQAVEKAFSAEGALAKADPAYVQRPAQQQMALAVAQAIEQREALVAEAGTGIGKTFAYLVPLLLSGARALVSTATKSLQDQLFLRDLPRLRAALGQPVSLALLKGRASYLCRHRLTLAREAEADARTQRALARIELWAQATVSGDLAELDLLDERSPLLPLVSSTRDNCLGGECPQFTRCHVMKARREAVGADVVVVNHHLFFADLALRDSGVAELLPTVDVAVFDEAHQLVEAGVQFLGTTLGSAQLIDFARDLRLEGAQPARGLADWDALANRVENAARELRLRAAGAQGGGRMSLRLAWTDRAGDAAFQGALESVEKACKAAAEALEPLAASGPDLMRLSQRALLLAERAARFAVPGEPDQVRWIDLGTSQARLVESPLDIRSALTQQRGLGRKAWVFTSATLGADAKLSWFTGSTALEDARVLRLDSPFDYAAHARLWIPERFAAAGSEPHAPAVGRLAARLASALGGRTFVLTTTLRALQGVANALREALAEAGVAMEVLVQGELPKRQLVKRFLDQPASVLVGSASFWEGIDVPGDALQCVLIDKLPFPPPGDPLVEARVAQIEARGKSAFNEYFLAEAAVSLKQGAGRLIRSERDRGLLVVCDPRLALKGYGARLRRALPPMARLKEEGEALAWLRELAAERAGPGGAAGAPESVPDEAPQERGAA</sequence>
<keyword evidence="8" id="KW-1185">Reference proteome</keyword>
<dbReference type="InterPro" id="IPR014013">
    <property type="entry name" value="Helic_SF1/SF2_ATP-bd_DinG/Rad3"/>
</dbReference>
<dbReference type="SUPFAM" id="SSF52540">
    <property type="entry name" value="P-loop containing nucleoside triphosphate hydrolases"/>
    <property type="match status" value="2"/>
</dbReference>
<gene>
    <name evidence="7" type="ORF">SM757_34185</name>
</gene>
<evidence type="ECO:0000256" key="2">
    <source>
        <dbReference type="ARBA" id="ARBA00022801"/>
    </source>
</evidence>
<dbReference type="GO" id="GO:0016787">
    <property type="term" value="F:hydrolase activity"/>
    <property type="evidence" value="ECO:0007669"/>
    <property type="project" value="UniProtKB-KW"/>
</dbReference>
<dbReference type="InterPro" id="IPR027417">
    <property type="entry name" value="P-loop_NTPase"/>
</dbReference>